<feature type="compositionally biased region" description="Basic residues" evidence="1">
    <location>
        <begin position="78"/>
        <end position="91"/>
    </location>
</feature>
<dbReference type="Proteomes" id="UP000658320">
    <property type="component" value="Unassembled WGS sequence"/>
</dbReference>
<evidence type="ECO:0000256" key="2">
    <source>
        <dbReference type="SAM" id="Phobius"/>
    </source>
</evidence>
<comment type="caution">
    <text evidence="3">The sequence shown here is derived from an EMBL/GenBank/DDBJ whole genome shotgun (WGS) entry which is preliminary data.</text>
</comment>
<reference evidence="3" key="1">
    <citation type="journal article" date="2014" name="Int. J. Syst. Evol. Microbiol.">
        <title>Complete genome sequence of Corynebacterium casei LMG S-19264T (=DSM 44701T), isolated from a smear-ripened cheese.</title>
        <authorList>
            <consortium name="US DOE Joint Genome Institute (JGI-PGF)"/>
            <person name="Walter F."/>
            <person name="Albersmeier A."/>
            <person name="Kalinowski J."/>
            <person name="Ruckert C."/>
        </authorList>
    </citation>
    <scope>NUCLEOTIDE SEQUENCE</scope>
    <source>
        <strain evidence="3">JCM 4346</strain>
    </source>
</reference>
<dbReference type="EMBL" id="BMSX01000002">
    <property type="protein sequence ID" value="GGQ95469.1"/>
    <property type="molecule type" value="Genomic_DNA"/>
</dbReference>
<evidence type="ECO:0000256" key="1">
    <source>
        <dbReference type="SAM" id="MobiDB-lite"/>
    </source>
</evidence>
<feature type="compositionally biased region" description="Basic and acidic residues" evidence="1">
    <location>
        <begin position="65"/>
        <end position="74"/>
    </location>
</feature>
<feature type="transmembrane region" description="Helical" evidence="2">
    <location>
        <begin position="6"/>
        <end position="24"/>
    </location>
</feature>
<organism evidence="3 4">
    <name type="scientific">Streptomyces aurantiogriseus</name>
    <dbReference type="NCBI Taxonomy" id="66870"/>
    <lineage>
        <taxon>Bacteria</taxon>
        <taxon>Bacillati</taxon>
        <taxon>Actinomycetota</taxon>
        <taxon>Actinomycetes</taxon>
        <taxon>Kitasatosporales</taxon>
        <taxon>Streptomycetaceae</taxon>
        <taxon>Streptomyces</taxon>
    </lineage>
</organism>
<sequence length="91" mass="9988">MEIFVTVFVIVAMIALGVFLIHLLNSQHDERIAAFRYGRSRSAVRGPVPSVPQRARGRAGAGGIGDRRDHRDGGRGPLRPRRRTRKAVGSS</sequence>
<keyword evidence="2" id="KW-0472">Membrane</keyword>
<evidence type="ECO:0000313" key="4">
    <source>
        <dbReference type="Proteomes" id="UP000658320"/>
    </source>
</evidence>
<feature type="region of interest" description="Disordered" evidence="1">
    <location>
        <begin position="44"/>
        <end position="91"/>
    </location>
</feature>
<evidence type="ECO:0000313" key="3">
    <source>
        <dbReference type="EMBL" id="GGQ95469.1"/>
    </source>
</evidence>
<dbReference type="AlphaFoldDB" id="A0A918BYQ2"/>
<keyword evidence="4" id="KW-1185">Reference proteome</keyword>
<keyword evidence="2" id="KW-0812">Transmembrane</keyword>
<gene>
    <name evidence="3" type="ORF">GCM10010251_07520</name>
</gene>
<accession>A0A918BYQ2</accession>
<reference evidence="3" key="2">
    <citation type="submission" date="2020-09" db="EMBL/GenBank/DDBJ databases">
        <authorList>
            <person name="Sun Q."/>
            <person name="Ohkuma M."/>
        </authorList>
    </citation>
    <scope>NUCLEOTIDE SEQUENCE</scope>
    <source>
        <strain evidence="3">JCM 4346</strain>
    </source>
</reference>
<protein>
    <submittedName>
        <fullName evidence="3">Uncharacterized protein</fullName>
    </submittedName>
</protein>
<keyword evidence="2" id="KW-1133">Transmembrane helix</keyword>
<proteinExistence type="predicted"/>
<name>A0A918BYQ2_9ACTN</name>